<dbReference type="Pfam" id="PF01029">
    <property type="entry name" value="NusB"/>
    <property type="match status" value="1"/>
</dbReference>
<evidence type="ECO:0000256" key="4">
    <source>
        <dbReference type="ARBA" id="ARBA00022884"/>
    </source>
</evidence>
<keyword evidence="2 5" id="KW-0808">Transferase</keyword>
<keyword evidence="8" id="KW-1185">Reference proteome</keyword>
<dbReference type="AlphaFoldDB" id="A0A1H9FIB9"/>
<dbReference type="GO" id="GO:0001510">
    <property type="term" value="P:RNA methylation"/>
    <property type="evidence" value="ECO:0007669"/>
    <property type="project" value="InterPro"/>
</dbReference>
<proteinExistence type="inferred from homology"/>
<protein>
    <submittedName>
        <fullName evidence="7">16S rRNA (Cytosine967-C5)-methyltransferase</fullName>
    </submittedName>
</protein>
<dbReference type="GO" id="GO:0008173">
    <property type="term" value="F:RNA methyltransferase activity"/>
    <property type="evidence" value="ECO:0007669"/>
    <property type="project" value="InterPro"/>
</dbReference>
<dbReference type="Gene3D" id="3.40.50.150">
    <property type="entry name" value="Vaccinia Virus protein VP39"/>
    <property type="match status" value="1"/>
</dbReference>
<feature type="binding site" evidence="5">
    <location>
        <position position="316"/>
    </location>
    <ligand>
        <name>S-adenosyl-L-methionine</name>
        <dbReference type="ChEBI" id="CHEBI:59789"/>
    </ligand>
</feature>
<dbReference type="RefSeq" id="WP_198410029.1">
    <property type="nucleotide sequence ID" value="NZ_FOFA01000003.1"/>
</dbReference>
<keyword evidence="1 5" id="KW-0489">Methyltransferase</keyword>
<dbReference type="InterPro" id="IPR035926">
    <property type="entry name" value="NusB-like_sf"/>
</dbReference>
<sequence>MAARADRARRVAFDALRRVTGEDAYANLVLPALLTERGITGRDAAFATELLNGTCRWTGTYDQVLAAASGRPLSSLQPAVVDLLRLGTHQLLGMRVGSHAAVSATVDLAAATVGRRVTGLVNAVLRKVAAEDRDGWVDRLGAGRDERDRLALAHAHPRWVVDAYADLLPADQLVAALAADNASPEVSLVVRPGLAEVDELLDELGGAGERSRLSPFGVRTSGNPGDLPLVRTGRVGVQDEGSQLVAWGLTRPDAEPGRWLDLSAGPGGKTALLAGLAVSQGSRVLAGELAPHRAGLVVQGARAYPLEQRPQVVVADATHPPWSPGSFTRVLADVPCTGLGALRRRPESRWRREPADVEALHPLQRSLLGTALDAAAPGGLVAYVTCSPHRRETADVVLETLAGRDDVDVVPAAAVLPEVPDAATGPDGAFLQLWPHRHGTDAMFAAYLRRR</sequence>
<reference evidence="8" key="1">
    <citation type="submission" date="2016-10" db="EMBL/GenBank/DDBJ databases">
        <authorList>
            <person name="Varghese N."/>
            <person name="Submissions S."/>
        </authorList>
    </citation>
    <scope>NUCLEOTIDE SEQUENCE [LARGE SCALE GENOMIC DNA]</scope>
    <source>
        <strain evidence="8">CGMCC 4.6856</strain>
    </source>
</reference>
<feature type="binding site" evidence="5">
    <location>
        <begin position="263"/>
        <end position="269"/>
    </location>
    <ligand>
        <name>S-adenosyl-L-methionine</name>
        <dbReference type="ChEBI" id="CHEBI:59789"/>
    </ligand>
</feature>
<comment type="similarity">
    <text evidence="5">Belongs to the class I-like SAM-binding methyltransferase superfamily. RsmB/NOP family.</text>
</comment>
<evidence type="ECO:0000256" key="3">
    <source>
        <dbReference type="ARBA" id="ARBA00022691"/>
    </source>
</evidence>
<keyword evidence="3 5" id="KW-0949">S-adenosyl-L-methionine</keyword>
<dbReference type="InterPro" id="IPR029063">
    <property type="entry name" value="SAM-dependent_MTases_sf"/>
</dbReference>
<dbReference type="InterPro" id="IPR023267">
    <property type="entry name" value="RCMT"/>
</dbReference>
<dbReference type="Pfam" id="PF01189">
    <property type="entry name" value="Methyltr_RsmB-F"/>
    <property type="match status" value="1"/>
</dbReference>
<evidence type="ECO:0000256" key="1">
    <source>
        <dbReference type="ARBA" id="ARBA00022603"/>
    </source>
</evidence>
<dbReference type="STRING" id="1036181.SAMN05421756_103287"/>
<feature type="active site" description="Nucleophile" evidence="5">
    <location>
        <position position="386"/>
    </location>
</feature>
<dbReference type="GO" id="GO:0006355">
    <property type="term" value="P:regulation of DNA-templated transcription"/>
    <property type="evidence" value="ECO:0007669"/>
    <property type="project" value="InterPro"/>
</dbReference>
<keyword evidence="4 5" id="KW-0694">RNA-binding</keyword>
<dbReference type="CDD" id="cd02440">
    <property type="entry name" value="AdoMet_MTases"/>
    <property type="match status" value="1"/>
</dbReference>
<dbReference type="InterPro" id="IPR049560">
    <property type="entry name" value="MeTrfase_RsmB-F_NOP2_cat"/>
</dbReference>
<dbReference type="InterPro" id="IPR006027">
    <property type="entry name" value="NusB_RsmB_TIM44"/>
</dbReference>
<evidence type="ECO:0000256" key="5">
    <source>
        <dbReference type="PROSITE-ProRule" id="PRU01023"/>
    </source>
</evidence>
<gene>
    <name evidence="7" type="ORF">SAMN05421756_103287</name>
</gene>
<dbReference type="PANTHER" id="PTHR22807">
    <property type="entry name" value="NOP2 YEAST -RELATED NOL1/NOP2/FMU SUN DOMAIN-CONTAINING"/>
    <property type="match status" value="1"/>
</dbReference>
<dbReference type="PRINTS" id="PR02008">
    <property type="entry name" value="RCMTFAMILY"/>
</dbReference>
<organism evidence="7 8">
    <name type="scientific">Microlunatus flavus</name>
    <dbReference type="NCBI Taxonomy" id="1036181"/>
    <lineage>
        <taxon>Bacteria</taxon>
        <taxon>Bacillati</taxon>
        <taxon>Actinomycetota</taxon>
        <taxon>Actinomycetes</taxon>
        <taxon>Propionibacteriales</taxon>
        <taxon>Propionibacteriaceae</taxon>
        <taxon>Microlunatus</taxon>
    </lineage>
</organism>
<evidence type="ECO:0000313" key="8">
    <source>
        <dbReference type="Proteomes" id="UP000198504"/>
    </source>
</evidence>
<evidence type="ECO:0000256" key="2">
    <source>
        <dbReference type="ARBA" id="ARBA00022679"/>
    </source>
</evidence>
<dbReference type="SUPFAM" id="SSF48013">
    <property type="entry name" value="NusB-like"/>
    <property type="match status" value="1"/>
</dbReference>
<dbReference type="PANTHER" id="PTHR22807:SF53">
    <property type="entry name" value="RIBOSOMAL RNA SMALL SUBUNIT METHYLTRANSFERASE B-RELATED"/>
    <property type="match status" value="1"/>
</dbReference>
<dbReference type="PROSITE" id="PS51686">
    <property type="entry name" value="SAM_MT_RSMB_NOP"/>
    <property type="match status" value="1"/>
</dbReference>
<evidence type="ECO:0000259" key="6">
    <source>
        <dbReference type="PROSITE" id="PS51686"/>
    </source>
</evidence>
<name>A0A1H9FIB9_9ACTN</name>
<dbReference type="InterPro" id="IPR001678">
    <property type="entry name" value="MeTrfase_RsmB-F_NOP2_dom"/>
</dbReference>
<feature type="binding site" evidence="5">
    <location>
        <position position="288"/>
    </location>
    <ligand>
        <name>S-adenosyl-L-methionine</name>
        <dbReference type="ChEBI" id="CHEBI:59789"/>
    </ligand>
</feature>
<dbReference type="SUPFAM" id="SSF53335">
    <property type="entry name" value="S-adenosyl-L-methionine-dependent methyltransferases"/>
    <property type="match status" value="1"/>
</dbReference>
<dbReference type="Proteomes" id="UP000198504">
    <property type="component" value="Unassembled WGS sequence"/>
</dbReference>
<dbReference type="Gene3D" id="1.10.940.10">
    <property type="entry name" value="NusB-like"/>
    <property type="match status" value="1"/>
</dbReference>
<accession>A0A1H9FIB9</accession>
<feature type="binding site" evidence="5">
    <location>
        <position position="333"/>
    </location>
    <ligand>
        <name>S-adenosyl-L-methionine</name>
        <dbReference type="ChEBI" id="CHEBI:59789"/>
    </ligand>
</feature>
<dbReference type="GO" id="GO:0003723">
    <property type="term" value="F:RNA binding"/>
    <property type="evidence" value="ECO:0007669"/>
    <property type="project" value="UniProtKB-UniRule"/>
</dbReference>
<feature type="domain" description="SAM-dependent MTase RsmB/NOP-type" evidence="6">
    <location>
        <begin position="160"/>
        <end position="451"/>
    </location>
</feature>
<evidence type="ECO:0000313" key="7">
    <source>
        <dbReference type="EMBL" id="SEQ37690.1"/>
    </source>
</evidence>
<dbReference type="EMBL" id="FOFA01000003">
    <property type="protein sequence ID" value="SEQ37690.1"/>
    <property type="molecule type" value="Genomic_DNA"/>
</dbReference>